<feature type="domain" description="HTH tetR-type" evidence="5">
    <location>
        <begin position="22"/>
        <end position="82"/>
    </location>
</feature>
<reference evidence="6 8" key="1">
    <citation type="submission" date="2014-03" db="EMBL/GenBank/DDBJ databases">
        <title>Complete genome sequence of the Radio-Resistant Rubrobacter radiotolerans RSPS-4.</title>
        <authorList>
            <person name="Egas C.C."/>
            <person name="Barroso C.C."/>
            <person name="Froufe H.J.C."/>
            <person name="Pacheco J.J."/>
            <person name="Albuquerque L.L."/>
            <person name="da Costa M.M.S."/>
        </authorList>
    </citation>
    <scope>NUCLEOTIDE SEQUENCE [LARGE SCALE GENOMIC DNA]</scope>
    <source>
        <strain evidence="6 8">RSPS-4</strain>
        <plasmid evidence="6 8">2</plasmid>
    </source>
</reference>
<dbReference type="Pfam" id="PF00440">
    <property type="entry name" value="TetR_N"/>
    <property type="match status" value="1"/>
</dbReference>
<dbReference type="PANTHER" id="PTHR30055:SF234">
    <property type="entry name" value="HTH-TYPE TRANSCRIPTIONAL REGULATOR BETI"/>
    <property type="match status" value="1"/>
</dbReference>
<dbReference type="PROSITE" id="PS50977">
    <property type="entry name" value="HTH_TETR_2"/>
    <property type="match status" value="1"/>
</dbReference>
<keyword evidence="3" id="KW-0804">Transcription</keyword>
<dbReference type="InterPro" id="IPR009057">
    <property type="entry name" value="Homeodomain-like_sf"/>
</dbReference>
<dbReference type="InterPro" id="IPR001647">
    <property type="entry name" value="HTH_TetR"/>
</dbReference>
<feature type="DNA-binding region" description="H-T-H motif" evidence="4">
    <location>
        <begin position="45"/>
        <end position="64"/>
    </location>
</feature>
<gene>
    <name evidence="6" type="ORF">RradSPS_2994</name>
    <name evidence="7" type="ORF">SIL72_16090</name>
</gene>
<dbReference type="GO" id="GO:0000976">
    <property type="term" value="F:transcription cis-regulatory region binding"/>
    <property type="evidence" value="ECO:0007669"/>
    <property type="project" value="TreeGrafter"/>
</dbReference>
<dbReference type="KEGG" id="rrd:RradSPS_2994"/>
<proteinExistence type="predicted"/>
<keyword evidence="6" id="KW-0614">Plasmid</keyword>
<evidence type="ECO:0000313" key="7">
    <source>
        <dbReference type="EMBL" id="MDX5895550.1"/>
    </source>
</evidence>
<accession>A0A023X756</accession>
<evidence type="ECO:0000256" key="4">
    <source>
        <dbReference type="PROSITE-ProRule" id="PRU00335"/>
    </source>
</evidence>
<dbReference type="HOGENOM" id="CLU_069356_17_2_11"/>
<dbReference type="Gene3D" id="1.10.357.10">
    <property type="entry name" value="Tetracycline Repressor, domain 2"/>
    <property type="match status" value="1"/>
</dbReference>
<dbReference type="RefSeq" id="WP_159449846.1">
    <property type="nucleotide sequence ID" value="NZ_CP007516.1"/>
</dbReference>
<geneLocation type="plasmid" evidence="6">
    <name>2</name>
</geneLocation>
<keyword evidence="1" id="KW-0805">Transcription regulation</keyword>
<dbReference type="PRINTS" id="PR00455">
    <property type="entry name" value="HTHTETR"/>
</dbReference>
<evidence type="ECO:0000313" key="8">
    <source>
        <dbReference type="Proteomes" id="UP000025229"/>
    </source>
</evidence>
<dbReference type="GO" id="GO:0003700">
    <property type="term" value="F:DNA-binding transcription factor activity"/>
    <property type="evidence" value="ECO:0007669"/>
    <property type="project" value="TreeGrafter"/>
</dbReference>
<sequence length="231" mass="25842">MRERRLPVFGEWESVPERRDAAESRERILSAARELFERKGVDAVSMHEIGRAAGVGQGTLYRRFAHKGELCLALLRESIGRFTEEVAQEVEDEREPALKRLVRLLEQLASFTERNAALLGAVRDASGGERRTEIYQSPFYGWLRAVTIWLLGRAVERGEARGDLDVEAVADSVLAPLNVELYEFQRRKLGLEVERVVRALSGLLLEGLRARSVQPENGAGERESSSGGSEP</sequence>
<dbReference type="EMBL" id="JAWXXX010000003">
    <property type="protein sequence ID" value="MDX5895550.1"/>
    <property type="molecule type" value="Genomic_DNA"/>
</dbReference>
<evidence type="ECO:0000313" key="6">
    <source>
        <dbReference type="EMBL" id="AHY48277.1"/>
    </source>
</evidence>
<dbReference type="SUPFAM" id="SSF48498">
    <property type="entry name" value="Tetracyclin repressor-like, C-terminal domain"/>
    <property type="match status" value="1"/>
</dbReference>
<dbReference type="InterPro" id="IPR036271">
    <property type="entry name" value="Tet_transcr_reg_TetR-rel_C_sf"/>
</dbReference>
<dbReference type="Proteomes" id="UP000025229">
    <property type="component" value="Plasmid 2"/>
</dbReference>
<dbReference type="eggNOG" id="COG1309">
    <property type="taxonomic scope" value="Bacteria"/>
</dbReference>
<dbReference type="SUPFAM" id="SSF46689">
    <property type="entry name" value="Homeodomain-like"/>
    <property type="match status" value="1"/>
</dbReference>
<evidence type="ECO:0000256" key="3">
    <source>
        <dbReference type="ARBA" id="ARBA00023163"/>
    </source>
</evidence>
<dbReference type="PANTHER" id="PTHR30055">
    <property type="entry name" value="HTH-TYPE TRANSCRIPTIONAL REGULATOR RUTR"/>
    <property type="match status" value="1"/>
</dbReference>
<name>A0A023X756_RUBRA</name>
<reference evidence="7" key="2">
    <citation type="submission" date="2023-11" db="EMBL/GenBank/DDBJ databases">
        <title>MicrobeMod: A computational toolkit for identifying prokaryotic methylation and restriction-modification with nanopore sequencing.</title>
        <authorList>
            <person name="Crits-Christoph A."/>
            <person name="Kang S.C."/>
            <person name="Lee H."/>
            <person name="Ostrov N."/>
        </authorList>
    </citation>
    <scope>NUCLEOTIDE SEQUENCE</scope>
    <source>
        <strain evidence="7">ATCC 51242</strain>
    </source>
</reference>
<keyword evidence="8" id="KW-1185">Reference proteome</keyword>
<protein>
    <submittedName>
        <fullName evidence="6 7">Transcriptional regulator</fullName>
    </submittedName>
</protein>
<dbReference type="Proteomes" id="UP001281130">
    <property type="component" value="Unassembled WGS sequence"/>
</dbReference>
<dbReference type="InterPro" id="IPR050109">
    <property type="entry name" value="HTH-type_TetR-like_transc_reg"/>
</dbReference>
<keyword evidence="2 4" id="KW-0238">DNA-binding</keyword>
<organism evidence="6 8">
    <name type="scientific">Rubrobacter radiotolerans</name>
    <name type="common">Arthrobacter radiotolerans</name>
    <dbReference type="NCBI Taxonomy" id="42256"/>
    <lineage>
        <taxon>Bacteria</taxon>
        <taxon>Bacillati</taxon>
        <taxon>Actinomycetota</taxon>
        <taxon>Rubrobacteria</taxon>
        <taxon>Rubrobacterales</taxon>
        <taxon>Rubrobacteraceae</taxon>
        <taxon>Rubrobacter</taxon>
    </lineage>
</organism>
<evidence type="ECO:0000256" key="2">
    <source>
        <dbReference type="ARBA" id="ARBA00023125"/>
    </source>
</evidence>
<dbReference type="AlphaFoldDB" id="A0A023X756"/>
<dbReference type="EMBL" id="CP007516">
    <property type="protein sequence ID" value="AHY48277.1"/>
    <property type="molecule type" value="Genomic_DNA"/>
</dbReference>
<evidence type="ECO:0000259" key="5">
    <source>
        <dbReference type="PROSITE" id="PS50977"/>
    </source>
</evidence>
<evidence type="ECO:0000256" key="1">
    <source>
        <dbReference type="ARBA" id="ARBA00023015"/>
    </source>
</evidence>